<dbReference type="NCBIfam" id="NF011291">
    <property type="entry name" value="PRK14703.1"/>
    <property type="match status" value="1"/>
</dbReference>
<evidence type="ECO:0000256" key="8">
    <source>
        <dbReference type="ARBA" id="ARBA00048270"/>
    </source>
</evidence>
<dbReference type="InterPro" id="IPR020056">
    <property type="entry name" value="Rbsml_bL25/Gln-tRNA_synth_N"/>
</dbReference>
<dbReference type="Gene3D" id="2.40.240.10">
    <property type="entry name" value="Ribosomal Protein L25, Chain P"/>
    <property type="match status" value="2"/>
</dbReference>
<evidence type="ECO:0000259" key="13">
    <source>
        <dbReference type="Pfam" id="PF20974"/>
    </source>
</evidence>
<dbReference type="STRING" id="1769779.AUP74_02336"/>
<evidence type="ECO:0000256" key="5">
    <source>
        <dbReference type="ARBA" id="ARBA00022840"/>
    </source>
</evidence>
<dbReference type="Pfam" id="PF03950">
    <property type="entry name" value="tRNA-synt_1c_C"/>
    <property type="match status" value="1"/>
</dbReference>
<dbReference type="CDD" id="cd00807">
    <property type="entry name" value="GlnRS_core"/>
    <property type="match status" value="1"/>
</dbReference>
<keyword evidence="2 9" id="KW-0963">Cytoplasm</keyword>
<dbReference type="InterPro" id="IPR050132">
    <property type="entry name" value="Gln/Glu-tRNA_Ligase"/>
</dbReference>
<feature type="domain" description="Glutamyl/glutaminyl-tRNA synthetase class Ib catalytic" evidence="11">
    <location>
        <begin position="75"/>
        <end position="385"/>
    </location>
</feature>
<dbReference type="EC" id="6.1.1.18" evidence="9"/>
<dbReference type="PROSITE" id="PS00178">
    <property type="entry name" value="AA_TRNA_LIGASE_I"/>
    <property type="match status" value="1"/>
</dbReference>
<dbReference type="PANTHER" id="PTHR43097">
    <property type="entry name" value="GLUTAMINE-TRNA LIGASE"/>
    <property type="match status" value="1"/>
</dbReference>
<keyword evidence="7 9" id="KW-0030">Aminoacyl-tRNA synthetase</keyword>
<evidence type="ECO:0000256" key="9">
    <source>
        <dbReference type="HAMAP-Rule" id="MF_00126"/>
    </source>
</evidence>
<dbReference type="InterPro" id="IPR000924">
    <property type="entry name" value="Glu/Gln-tRNA-synth"/>
</dbReference>
<feature type="binding site" evidence="9">
    <location>
        <begin position="317"/>
        <end position="319"/>
    </location>
    <ligand>
        <name>ATP</name>
        <dbReference type="ChEBI" id="CHEBI:30616"/>
    </ligand>
</feature>
<dbReference type="SUPFAM" id="SSF52374">
    <property type="entry name" value="Nucleotidylyl transferase"/>
    <property type="match status" value="1"/>
</dbReference>
<evidence type="ECO:0000256" key="6">
    <source>
        <dbReference type="ARBA" id="ARBA00022917"/>
    </source>
</evidence>
<dbReference type="SUPFAM" id="SSF50715">
    <property type="entry name" value="Ribosomal protein L25-like"/>
    <property type="match status" value="1"/>
</dbReference>
<evidence type="ECO:0000259" key="11">
    <source>
        <dbReference type="Pfam" id="PF00749"/>
    </source>
</evidence>
<feature type="short sequence motif" description="'HIGH' region" evidence="9">
    <location>
        <begin position="82"/>
        <end position="92"/>
    </location>
</feature>
<evidence type="ECO:0000256" key="7">
    <source>
        <dbReference type="ARBA" id="ARBA00023146"/>
    </source>
</evidence>
<evidence type="ECO:0000313" key="15">
    <source>
        <dbReference type="Proteomes" id="UP000095672"/>
    </source>
</evidence>
<gene>
    <name evidence="9 14" type="primary">glnS</name>
    <name evidence="14" type="ORF">AUP74_02336</name>
</gene>
<dbReference type="AlphaFoldDB" id="A0A1C9W996"/>
<dbReference type="InterPro" id="IPR011035">
    <property type="entry name" value="Ribosomal_bL25/Gln-tRNA_synth"/>
</dbReference>
<dbReference type="FunFam" id="2.40.240.10:FF:000001">
    <property type="entry name" value="Glutamine--tRNA ligase"/>
    <property type="match status" value="1"/>
</dbReference>
<comment type="subunit">
    <text evidence="9">Monomer.</text>
</comment>
<dbReference type="PANTHER" id="PTHR43097:SF5">
    <property type="entry name" value="GLUTAMATE--TRNA LIGASE"/>
    <property type="match status" value="1"/>
</dbReference>
<feature type="binding site" evidence="9">
    <location>
        <position position="279"/>
    </location>
    <ligand>
        <name>ATP</name>
        <dbReference type="ChEBI" id="CHEBI:30616"/>
    </ligand>
</feature>
<evidence type="ECO:0000256" key="2">
    <source>
        <dbReference type="ARBA" id="ARBA00022490"/>
    </source>
</evidence>
<dbReference type="KEGG" id="micc:AUP74_02336"/>
<feature type="domain" description="tRNA synthetases class I (E and Q) anti-codon binding" evidence="13">
    <location>
        <begin position="505"/>
        <end position="579"/>
    </location>
</feature>
<evidence type="ECO:0000259" key="12">
    <source>
        <dbReference type="Pfam" id="PF03950"/>
    </source>
</evidence>
<dbReference type="FunFam" id="1.10.1160.10:FF:000001">
    <property type="entry name" value="Glutamine--tRNA ligase"/>
    <property type="match status" value="1"/>
</dbReference>
<dbReference type="InterPro" id="IPR020059">
    <property type="entry name" value="Glu/Gln-tRNA-synth_Ib_codon-bd"/>
</dbReference>
<dbReference type="PATRIC" id="fig|1769779.3.peg.2332"/>
<proteinExistence type="inferred from homology"/>
<dbReference type="InterPro" id="IPR049437">
    <property type="entry name" value="tRNA-synt_1c_C2"/>
</dbReference>
<organism evidence="14 15">
    <name type="scientific">Microbulbifer aggregans</name>
    <dbReference type="NCBI Taxonomy" id="1769779"/>
    <lineage>
        <taxon>Bacteria</taxon>
        <taxon>Pseudomonadati</taxon>
        <taxon>Pseudomonadota</taxon>
        <taxon>Gammaproteobacteria</taxon>
        <taxon>Cellvibrionales</taxon>
        <taxon>Microbulbiferaceae</taxon>
        <taxon>Microbulbifer</taxon>
    </lineage>
</organism>
<dbReference type="Gene3D" id="1.10.1160.10">
    <property type="entry name" value="Glutamyl-trna Synthetase, Domain 2"/>
    <property type="match status" value="1"/>
</dbReference>
<dbReference type="Gene3D" id="3.90.800.10">
    <property type="entry name" value="Glutamyl-tRNA Synthetase, Domain 3"/>
    <property type="match status" value="1"/>
</dbReference>
<comment type="similarity">
    <text evidence="1 9 10">Belongs to the class-I aminoacyl-tRNA synthetase family.</text>
</comment>
<dbReference type="EMBL" id="CP014143">
    <property type="protein sequence ID" value="AOS97744.1"/>
    <property type="molecule type" value="Genomic_DNA"/>
</dbReference>
<evidence type="ECO:0000256" key="3">
    <source>
        <dbReference type="ARBA" id="ARBA00022598"/>
    </source>
</evidence>
<dbReference type="InterPro" id="IPR020061">
    <property type="entry name" value="Glu_tRNA_lig_a-bdl"/>
</dbReference>
<dbReference type="InterPro" id="IPR022861">
    <property type="entry name" value="Gln_tRNA_ligase_bac"/>
</dbReference>
<evidence type="ECO:0000313" key="14">
    <source>
        <dbReference type="EMBL" id="AOS97744.1"/>
    </source>
</evidence>
<feature type="binding site" evidence="9">
    <location>
        <begin position="309"/>
        <end position="310"/>
    </location>
    <ligand>
        <name>ATP</name>
        <dbReference type="ChEBI" id="CHEBI:30616"/>
    </ligand>
</feature>
<dbReference type="Gene3D" id="3.40.50.620">
    <property type="entry name" value="HUPs"/>
    <property type="match status" value="1"/>
</dbReference>
<feature type="binding site" evidence="9">
    <location>
        <begin position="89"/>
        <end position="95"/>
    </location>
    <ligand>
        <name>ATP</name>
        <dbReference type="ChEBI" id="CHEBI:30616"/>
    </ligand>
</feature>
<dbReference type="Pfam" id="PF20974">
    <property type="entry name" value="tRNA-synt_1c_C2"/>
    <property type="match status" value="1"/>
</dbReference>
<dbReference type="InterPro" id="IPR020058">
    <property type="entry name" value="Glu/Gln-tRNA-synth_Ib_cat-dom"/>
</dbReference>
<comment type="subcellular location">
    <subcellularLocation>
        <location evidence="9">Cytoplasm</location>
    </subcellularLocation>
</comment>
<dbReference type="Proteomes" id="UP000095672">
    <property type="component" value="Chromosome"/>
</dbReference>
<dbReference type="InterPro" id="IPR004514">
    <property type="entry name" value="Gln-tRNA-synth"/>
</dbReference>
<dbReference type="PRINTS" id="PR00987">
    <property type="entry name" value="TRNASYNTHGLU"/>
</dbReference>
<accession>A0A1C9W996</accession>
<reference evidence="15" key="1">
    <citation type="submission" date="2016-01" db="EMBL/GenBank/DDBJ databases">
        <title>Complete genome sequence of Microbulbifer sp. CCB-MM1, a halophile isolated from Matang Mangrove Forest, Perak.</title>
        <authorList>
            <person name="Moh T.H."/>
            <person name="Dinesh B."/>
            <person name="Lau N.-S."/>
            <person name="Go F."/>
            <person name="Alexander Chong S.-C."/>
        </authorList>
    </citation>
    <scope>NUCLEOTIDE SEQUENCE [LARGE SCALE GENOMIC DNA]</scope>
    <source>
        <strain evidence="15">CCB-MM1</strain>
    </source>
</reference>
<dbReference type="NCBIfam" id="TIGR00440">
    <property type="entry name" value="glnS"/>
    <property type="match status" value="1"/>
</dbReference>
<dbReference type="InterPro" id="IPR001412">
    <property type="entry name" value="aa-tRNA-synth_I_CS"/>
</dbReference>
<keyword evidence="4 9" id="KW-0547">Nucleotide-binding</keyword>
<feature type="binding site" evidence="9">
    <location>
        <position position="260"/>
    </location>
    <ligand>
        <name>L-glutamine</name>
        <dbReference type="ChEBI" id="CHEBI:58359"/>
    </ligand>
</feature>
<evidence type="ECO:0000256" key="4">
    <source>
        <dbReference type="ARBA" id="ARBA00022741"/>
    </source>
</evidence>
<feature type="binding site" evidence="9">
    <location>
        <begin position="83"/>
        <end position="85"/>
    </location>
    <ligand>
        <name>ATP</name>
        <dbReference type="ChEBI" id="CHEBI:30616"/>
    </ligand>
</feature>
<dbReference type="GO" id="GO:0005524">
    <property type="term" value="F:ATP binding"/>
    <property type="evidence" value="ECO:0007669"/>
    <property type="project" value="UniProtKB-UniRule"/>
</dbReference>
<dbReference type="GO" id="GO:0006425">
    <property type="term" value="P:glutaminyl-tRNA aminoacylation"/>
    <property type="evidence" value="ECO:0007669"/>
    <property type="project" value="UniProtKB-UniRule"/>
</dbReference>
<evidence type="ECO:0000256" key="10">
    <source>
        <dbReference type="RuleBase" id="RU363037"/>
    </source>
</evidence>
<dbReference type="GO" id="GO:0006424">
    <property type="term" value="P:glutamyl-tRNA aminoacylation"/>
    <property type="evidence" value="ECO:0007669"/>
    <property type="project" value="UniProtKB-UniRule"/>
</dbReference>
<dbReference type="FunFam" id="3.90.800.10:FF:000001">
    <property type="entry name" value="Glutamine--tRNA ligase"/>
    <property type="match status" value="1"/>
</dbReference>
<dbReference type="GO" id="GO:0004819">
    <property type="term" value="F:glutamine-tRNA ligase activity"/>
    <property type="evidence" value="ECO:0007669"/>
    <property type="project" value="UniProtKB-UniRule"/>
</dbReference>
<dbReference type="HAMAP" id="MF_00126">
    <property type="entry name" value="Gln_tRNA_synth"/>
    <property type="match status" value="1"/>
</dbReference>
<comment type="catalytic activity">
    <reaction evidence="8 9">
        <text>tRNA(Gln) + L-glutamine + ATP = L-glutaminyl-tRNA(Gln) + AMP + diphosphate</text>
        <dbReference type="Rhea" id="RHEA:20121"/>
        <dbReference type="Rhea" id="RHEA-COMP:9662"/>
        <dbReference type="Rhea" id="RHEA-COMP:9681"/>
        <dbReference type="ChEBI" id="CHEBI:30616"/>
        <dbReference type="ChEBI" id="CHEBI:33019"/>
        <dbReference type="ChEBI" id="CHEBI:58359"/>
        <dbReference type="ChEBI" id="CHEBI:78442"/>
        <dbReference type="ChEBI" id="CHEBI:78521"/>
        <dbReference type="ChEBI" id="CHEBI:456215"/>
        <dbReference type="EC" id="6.1.1.18"/>
    </reaction>
</comment>
<keyword evidence="3 9" id="KW-0436">Ligase</keyword>
<keyword evidence="15" id="KW-1185">Reference proteome</keyword>
<feature type="domain" description="Glutamyl/glutaminyl-tRNA synthetase class Ib anti-codon binding" evidence="12">
    <location>
        <begin position="388"/>
        <end position="488"/>
    </location>
</feature>
<dbReference type="Pfam" id="PF00749">
    <property type="entry name" value="tRNA-synt_1c"/>
    <property type="match status" value="1"/>
</dbReference>
<name>A0A1C9W996_9GAMM</name>
<dbReference type="InterPro" id="IPR014729">
    <property type="entry name" value="Rossmann-like_a/b/a_fold"/>
</dbReference>
<dbReference type="GO" id="GO:0005829">
    <property type="term" value="C:cytosol"/>
    <property type="evidence" value="ECO:0007669"/>
    <property type="project" value="TreeGrafter"/>
</dbReference>
<sequence length="606" mass="69076">MCGADFWCDHQSVNRCSVAQLRYNPPLNQTHGMAGKTSHSSPQLYVENLMTSESKPAHFLQNIIREDLAEGRVSQVVTRFPPEPNGYLHIGHAKSICLNFGLAQEFGGSCNLRFDDTNPAKEEEEYVASIKRDVSWLGFEWADGAKYTSDYFDQLHEWALHLIREGKAYVCHLNPEQAREHRGTLTEPGKNSPYRDRSVEENLALFEQMKNGEMEEGECSLRAKIDMAAPNINLRDPVIYRIKKMAHHQTGDKWCVYPSYDFAHGQSDAIEGISHSICTLEFEDHKPLYDWFIEHLPVPARPRQYEFARLNLNYTVVSKRKLKQLVDEKHVDGWDDPRMPTLSGLRRRGVTPTAIRNFCEMIGVTRSDSVVDVGMLEYCIRDDLDKNAPRAMCVMEPLKVTLTNYPEGQKEMLSAPGHPVREDLPARELPFTRTVYIEKEDFREEANKKYKRLVLGKKVRLRNAYVIQAEEVVKNDAGEIVEVLCSVDLDTLGKDPADGVKPKGVIHWVSADDNVDCEVRLYDRLFDDAAPDAGGKNFLDHVNPENLKVLTGCKAEIGLANAEPEQGYQFERNGYFCRDNKYGSAEKPVFNRTIGLRDSWAKEQNK</sequence>
<keyword evidence="5 9" id="KW-0067">ATP-binding</keyword>
<comment type="caution">
    <text evidence="9">Lacks conserved residue(s) required for the propagation of feature annotation.</text>
</comment>
<evidence type="ECO:0000256" key="1">
    <source>
        <dbReference type="ARBA" id="ARBA00005594"/>
    </source>
</evidence>
<feature type="binding site" evidence="9">
    <location>
        <position position="115"/>
    </location>
    <ligand>
        <name>L-glutamine</name>
        <dbReference type="ChEBI" id="CHEBI:58359"/>
    </ligand>
</feature>
<protein>
    <recommendedName>
        <fullName evidence="9">Glutamine--tRNA ligase</fullName>
        <ecNumber evidence="9">6.1.1.18</ecNumber>
    </recommendedName>
    <alternativeName>
        <fullName evidence="9">Glutaminyl-tRNA synthetase</fullName>
        <shortName evidence="9">GlnRS</shortName>
    </alternativeName>
</protein>
<dbReference type="FunFam" id="3.40.50.620:FF:000037">
    <property type="entry name" value="Glutamine--tRNA ligase cytoplasmic"/>
    <property type="match status" value="1"/>
</dbReference>
<keyword evidence="6 9" id="KW-0648">Protein biosynthesis</keyword>